<evidence type="ECO:0000256" key="3">
    <source>
        <dbReference type="ARBA" id="ARBA00022989"/>
    </source>
</evidence>
<feature type="transmembrane region" description="Helical" evidence="5">
    <location>
        <begin position="130"/>
        <end position="149"/>
    </location>
</feature>
<dbReference type="EMBL" id="VBPA01000080">
    <property type="protein sequence ID" value="TMQ72059.1"/>
    <property type="molecule type" value="Genomic_DNA"/>
</dbReference>
<gene>
    <name evidence="6" type="ORF">E6K80_03825</name>
</gene>
<keyword evidence="3 5" id="KW-1133">Transmembrane helix</keyword>
<organism evidence="6 7">
    <name type="scientific">Eiseniibacteriota bacterium</name>
    <dbReference type="NCBI Taxonomy" id="2212470"/>
    <lineage>
        <taxon>Bacteria</taxon>
        <taxon>Candidatus Eiseniibacteriota</taxon>
    </lineage>
</organism>
<dbReference type="CDD" id="cd13963">
    <property type="entry name" value="PT_UbiA_2"/>
    <property type="match status" value="1"/>
</dbReference>
<keyword evidence="6" id="KW-0808">Transferase</keyword>
<feature type="transmembrane region" description="Helical" evidence="5">
    <location>
        <begin position="277"/>
        <end position="294"/>
    </location>
</feature>
<reference evidence="6 7" key="1">
    <citation type="journal article" date="2019" name="Nat. Microbiol.">
        <title>Mediterranean grassland soil C-N compound turnover is dependent on rainfall and depth, and is mediated by genomically divergent microorganisms.</title>
        <authorList>
            <person name="Diamond S."/>
            <person name="Andeer P.F."/>
            <person name="Li Z."/>
            <person name="Crits-Christoph A."/>
            <person name="Burstein D."/>
            <person name="Anantharaman K."/>
            <person name="Lane K.R."/>
            <person name="Thomas B.C."/>
            <person name="Pan C."/>
            <person name="Northen T.R."/>
            <person name="Banfield J.F."/>
        </authorList>
    </citation>
    <scope>NUCLEOTIDE SEQUENCE [LARGE SCALE GENOMIC DNA]</scope>
    <source>
        <strain evidence="6">WS_10</strain>
    </source>
</reference>
<comment type="subcellular location">
    <subcellularLocation>
        <location evidence="1">Membrane</location>
        <topology evidence="1">Multi-pass membrane protein</topology>
    </subcellularLocation>
</comment>
<dbReference type="InterPro" id="IPR044878">
    <property type="entry name" value="UbiA_sf"/>
</dbReference>
<evidence type="ECO:0000256" key="5">
    <source>
        <dbReference type="SAM" id="Phobius"/>
    </source>
</evidence>
<feature type="transmembrane region" description="Helical" evidence="5">
    <location>
        <begin position="161"/>
        <end position="178"/>
    </location>
</feature>
<dbReference type="GO" id="GO:0016757">
    <property type="term" value="F:glycosyltransferase activity"/>
    <property type="evidence" value="ECO:0007669"/>
    <property type="project" value="UniProtKB-KW"/>
</dbReference>
<evidence type="ECO:0000256" key="1">
    <source>
        <dbReference type="ARBA" id="ARBA00004141"/>
    </source>
</evidence>
<dbReference type="Gene3D" id="1.10.357.140">
    <property type="entry name" value="UbiA prenyltransferase"/>
    <property type="match status" value="1"/>
</dbReference>
<dbReference type="GO" id="GO:0016020">
    <property type="term" value="C:membrane"/>
    <property type="evidence" value="ECO:0007669"/>
    <property type="project" value="UniProtKB-SubCell"/>
</dbReference>
<comment type="caution">
    <text evidence="6">The sequence shown here is derived from an EMBL/GenBank/DDBJ whole genome shotgun (WGS) entry which is preliminary data.</text>
</comment>
<dbReference type="InterPro" id="IPR000537">
    <property type="entry name" value="UbiA_prenyltransferase"/>
</dbReference>
<evidence type="ECO:0000256" key="4">
    <source>
        <dbReference type="ARBA" id="ARBA00023136"/>
    </source>
</evidence>
<proteinExistence type="predicted"/>
<dbReference type="EC" id="2.4.2.45" evidence="6"/>
<evidence type="ECO:0000256" key="2">
    <source>
        <dbReference type="ARBA" id="ARBA00022692"/>
    </source>
</evidence>
<sequence length="296" mass="32471">MMLAMFQALRPRQWSKNLLIFAGILFSRQIGDLALVARAIEGFFAFSLVASASYIWNDLRDIEADRLHPKKRRRAIASGRLPIGVARIEAPLVALAGALLAIRLGKGFLIVLAVYFLQNLVYTSFLKRQVLLDVFAISIGFVLRAIAGVELLLPVAPGTELSPWLLVCTFFGALFLALSKRRRELGDAGGQASRQREVLESYTPALLDGLLMVSAAASVMGYALYTIWPATVAKFGTEALLYTVPFVAYGIFRYLYLVGVSDRTEDPSHVLISDRPLAICVLGYLAAVLIILYGRG</sequence>
<evidence type="ECO:0000313" key="6">
    <source>
        <dbReference type="EMBL" id="TMQ72059.1"/>
    </source>
</evidence>
<keyword evidence="6" id="KW-0328">Glycosyltransferase</keyword>
<keyword evidence="4 5" id="KW-0472">Membrane</keyword>
<evidence type="ECO:0000313" key="7">
    <source>
        <dbReference type="Proteomes" id="UP000319836"/>
    </source>
</evidence>
<feature type="transmembrane region" description="Helical" evidence="5">
    <location>
        <begin position="239"/>
        <end position="256"/>
    </location>
</feature>
<feature type="transmembrane region" description="Helical" evidence="5">
    <location>
        <begin position="92"/>
        <end position="118"/>
    </location>
</feature>
<dbReference type="NCBIfam" id="NF008977">
    <property type="entry name" value="PRK12324.1-2"/>
    <property type="match status" value="1"/>
</dbReference>
<dbReference type="Proteomes" id="UP000319836">
    <property type="component" value="Unassembled WGS sequence"/>
</dbReference>
<dbReference type="NCBIfam" id="NF008978">
    <property type="entry name" value="PRK12324.1-4"/>
    <property type="match status" value="1"/>
</dbReference>
<dbReference type="GO" id="GO:0016765">
    <property type="term" value="F:transferase activity, transferring alkyl or aryl (other than methyl) groups"/>
    <property type="evidence" value="ECO:0007669"/>
    <property type="project" value="InterPro"/>
</dbReference>
<feature type="transmembrane region" description="Helical" evidence="5">
    <location>
        <begin position="205"/>
        <end position="227"/>
    </location>
</feature>
<accession>A0A538U8M8</accession>
<keyword evidence="2 5" id="KW-0812">Transmembrane</keyword>
<name>A0A538U8M8_UNCEI</name>
<protein>
    <submittedName>
        <fullName evidence="6">Decaprenyl-phosphate phosphoribosyltransferase</fullName>
        <ecNumber evidence="6">2.4.2.45</ecNumber>
    </submittedName>
</protein>
<dbReference type="AlphaFoldDB" id="A0A538U8M8"/>
<dbReference type="Pfam" id="PF01040">
    <property type="entry name" value="UbiA"/>
    <property type="match status" value="1"/>
</dbReference>